<reference evidence="3" key="1">
    <citation type="journal article" date="2019" name="Int. J. Syst. Evol. Microbiol.">
        <title>The Global Catalogue of Microorganisms (GCM) 10K type strain sequencing project: providing services to taxonomists for standard genome sequencing and annotation.</title>
        <authorList>
            <consortium name="The Broad Institute Genomics Platform"/>
            <consortium name="The Broad Institute Genome Sequencing Center for Infectious Disease"/>
            <person name="Wu L."/>
            <person name="Ma J."/>
        </authorList>
    </citation>
    <scope>NUCLEOTIDE SEQUENCE [LARGE SCALE GENOMIC DNA]</scope>
    <source>
        <strain evidence="3">CGMCC 4.7289</strain>
    </source>
</reference>
<name>A0ABV8M0N6_9ACTN</name>
<dbReference type="InterPro" id="IPR010982">
    <property type="entry name" value="Lambda_DNA-bd_dom_sf"/>
</dbReference>
<dbReference type="RefSeq" id="WP_253762075.1">
    <property type="nucleotide sequence ID" value="NZ_JAMZDZ010000001.1"/>
</dbReference>
<sequence length="524" mass="57269">MPRAAYRSRRAELAAIRADLTDRGATTDRIAAIVRARFNVNSRVAYRQALGLTQQRVADRWNQLFPSDRPVTHKQISYWEAWPSASGRPPSIEDLNKLAQIYQCSAAALLDGADFTAYDAVTAVSPEAATAAVAVGDRTNSVQPIDIVSRVDAVISSSGSHLVANEADYQRLVQELIEWAQRMHRRDILHWLSFAAAAAAAAPVLIGLDPDEQERTVSALASPSRVDDNTIDHIEAVLWRCMRQDDTLGPAAALETTLAQRSLVRSLLPAVAGITRDRLLSLYANLLRFAGWLSFDLNDFDSANTYFEHARTAAHEAHNTELGALVLCNMSHLATWRGQPRTGIDHALAAGGWAMRTEDDHLRAYAFDVAARAYAMDGQQTAALSAIESARTIVSNSAGSPTGLVYFYNVGQLASTESTCHLYLGSYEHGATVAEQALADIDPTFVRNLALTSLRLGVCRMRAAKPDISRAAQAMTVAVQLASHNQSARLIQRLRRGTKELAQWTHVPEVRQVSEQMVAYGLTT</sequence>
<organism evidence="2 3">
    <name type="scientific">Hamadaea flava</name>
    <dbReference type="NCBI Taxonomy" id="1742688"/>
    <lineage>
        <taxon>Bacteria</taxon>
        <taxon>Bacillati</taxon>
        <taxon>Actinomycetota</taxon>
        <taxon>Actinomycetes</taxon>
        <taxon>Micromonosporales</taxon>
        <taxon>Micromonosporaceae</taxon>
        <taxon>Hamadaea</taxon>
    </lineage>
</organism>
<dbReference type="InterPro" id="IPR011990">
    <property type="entry name" value="TPR-like_helical_dom_sf"/>
</dbReference>
<dbReference type="Gene3D" id="1.25.40.10">
    <property type="entry name" value="Tetratricopeptide repeat domain"/>
    <property type="match status" value="1"/>
</dbReference>
<dbReference type="CDD" id="cd00093">
    <property type="entry name" value="HTH_XRE"/>
    <property type="match status" value="1"/>
</dbReference>
<comment type="caution">
    <text evidence="2">The sequence shown here is derived from an EMBL/GenBank/DDBJ whole genome shotgun (WGS) entry which is preliminary data.</text>
</comment>
<keyword evidence="3" id="KW-1185">Reference proteome</keyword>
<dbReference type="Gene3D" id="1.10.260.40">
    <property type="entry name" value="lambda repressor-like DNA-binding domains"/>
    <property type="match status" value="1"/>
</dbReference>
<dbReference type="InterPro" id="IPR001387">
    <property type="entry name" value="Cro/C1-type_HTH"/>
</dbReference>
<evidence type="ECO:0000313" key="2">
    <source>
        <dbReference type="EMBL" id="MFC4136901.1"/>
    </source>
</evidence>
<dbReference type="Proteomes" id="UP001595816">
    <property type="component" value="Unassembled WGS sequence"/>
</dbReference>
<evidence type="ECO:0000259" key="1">
    <source>
        <dbReference type="PROSITE" id="PS50943"/>
    </source>
</evidence>
<gene>
    <name evidence="2" type="ORF">ACFOZ4_40385</name>
</gene>
<dbReference type="EMBL" id="JBHSAY010000035">
    <property type="protein sequence ID" value="MFC4136901.1"/>
    <property type="molecule type" value="Genomic_DNA"/>
</dbReference>
<proteinExistence type="predicted"/>
<dbReference type="PROSITE" id="PS50943">
    <property type="entry name" value="HTH_CROC1"/>
    <property type="match status" value="1"/>
</dbReference>
<accession>A0ABV8M0N6</accession>
<protein>
    <submittedName>
        <fullName evidence="2">Helix-turn-helix domain-containing protein</fullName>
    </submittedName>
</protein>
<dbReference type="SUPFAM" id="SSF48452">
    <property type="entry name" value="TPR-like"/>
    <property type="match status" value="1"/>
</dbReference>
<evidence type="ECO:0000313" key="3">
    <source>
        <dbReference type="Proteomes" id="UP001595816"/>
    </source>
</evidence>
<feature type="domain" description="HTH cro/C1-type" evidence="1">
    <location>
        <begin position="90"/>
        <end position="109"/>
    </location>
</feature>